<evidence type="ECO:0000256" key="1">
    <source>
        <dbReference type="PIRSR" id="PIRSR620019-2"/>
    </source>
</evidence>
<sequence>MKKLFIYCAGGVGREVCDIAERINTQSPKWEEICFIDDTINADSFYGKKLFSYNNFQKIFSPESAIIVIANGEPASRETLSSKVISDGYRLASVIDYSAVISPSARLGKGIIIYPFVCVSSNVQINNNTLIYNHSTVAHNSVIGNNTVLSIGATIAGNCSVSDNCFIGAGAVIRENVQIGSWSIIAMGSVVSHSLPPNGIYMGNPAKMKKENINRKVFN</sequence>
<dbReference type="InterPro" id="IPR001451">
    <property type="entry name" value="Hexapep"/>
</dbReference>
<protein>
    <submittedName>
        <fullName evidence="3">UDP-N-acetylbacillosamine N-acetyltransferase</fullName>
        <ecNumber evidence="3">2.3.1.203</ecNumber>
    </submittedName>
</protein>
<keyword evidence="4" id="KW-1185">Reference proteome</keyword>
<evidence type="ECO:0000259" key="2">
    <source>
        <dbReference type="Pfam" id="PF17836"/>
    </source>
</evidence>
<dbReference type="STRING" id="476652.DEAC_c37920"/>
<reference evidence="3 4" key="1">
    <citation type="submission" date="2015-06" db="EMBL/GenBank/DDBJ databases">
        <title>Draft genome of the moderately acidophilic sulfate reducer Candidatus Desulfosporosinus acididurans strain M1.</title>
        <authorList>
            <person name="Poehlein A."/>
            <person name="Petzsch P."/>
            <person name="Johnson B.D."/>
            <person name="Schloemann M."/>
            <person name="Daniel R."/>
            <person name="Muehling M."/>
        </authorList>
    </citation>
    <scope>NUCLEOTIDE SEQUENCE [LARGE SCALE GENOMIC DNA]</scope>
    <source>
        <strain evidence="3 4">M1</strain>
    </source>
</reference>
<dbReference type="RefSeq" id="WP_053006505.1">
    <property type="nucleotide sequence ID" value="NZ_LDZY01000015.1"/>
</dbReference>
<name>A0A0J1FN18_9FIRM</name>
<evidence type="ECO:0000313" key="4">
    <source>
        <dbReference type="Proteomes" id="UP000036356"/>
    </source>
</evidence>
<dbReference type="PANTHER" id="PTHR43300:SF7">
    <property type="entry name" value="UDP-N-ACETYLBACILLOSAMINE N-ACETYLTRANSFERASE"/>
    <property type="match status" value="1"/>
</dbReference>
<organism evidence="3 4">
    <name type="scientific">Desulfosporosinus acididurans</name>
    <dbReference type="NCBI Taxonomy" id="476652"/>
    <lineage>
        <taxon>Bacteria</taxon>
        <taxon>Bacillati</taxon>
        <taxon>Bacillota</taxon>
        <taxon>Clostridia</taxon>
        <taxon>Eubacteriales</taxon>
        <taxon>Desulfitobacteriaceae</taxon>
        <taxon>Desulfosporosinus</taxon>
    </lineage>
</organism>
<gene>
    <name evidence="3" type="primary">pglD</name>
    <name evidence="3" type="ORF">DEAC_c37920</name>
</gene>
<dbReference type="EC" id="2.3.1.203" evidence="3"/>
<dbReference type="InterPro" id="IPR050179">
    <property type="entry name" value="Trans_hexapeptide_repeat"/>
</dbReference>
<dbReference type="InterPro" id="IPR041561">
    <property type="entry name" value="PglD_N"/>
</dbReference>
<dbReference type="Gene3D" id="3.40.50.20">
    <property type="match status" value="1"/>
</dbReference>
<dbReference type="NCBIfam" id="TIGR03570">
    <property type="entry name" value="NeuD_NnaD"/>
    <property type="match status" value="1"/>
</dbReference>
<dbReference type="CDD" id="cd03360">
    <property type="entry name" value="LbH_AT_putative"/>
    <property type="match status" value="1"/>
</dbReference>
<dbReference type="Gene3D" id="2.160.10.10">
    <property type="entry name" value="Hexapeptide repeat proteins"/>
    <property type="match status" value="1"/>
</dbReference>
<keyword evidence="3" id="KW-0808">Transferase</keyword>
<keyword evidence="3" id="KW-0012">Acyltransferase</keyword>
<proteinExistence type="predicted"/>
<dbReference type="SUPFAM" id="SSF51161">
    <property type="entry name" value="Trimeric LpxA-like enzymes"/>
    <property type="match status" value="1"/>
</dbReference>
<accession>A0A0J1FN18</accession>
<dbReference type="PANTHER" id="PTHR43300">
    <property type="entry name" value="ACETYLTRANSFERASE"/>
    <property type="match status" value="1"/>
</dbReference>
<dbReference type="EMBL" id="LDZY01000015">
    <property type="protein sequence ID" value="KLU64358.1"/>
    <property type="molecule type" value="Genomic_DNA"/>
</dbReference>
<dbReference type="Pfam" id="PF17836">
    <property type="entry name" value="PglD_N"/>
    <property type="match status" value="1"/>
</dbReference>
<evidence type="ECO:0000313" key="3">
    <source>
        <dbReference type="EMBL" id="KLU64358.1"/>
    </source>
</evidence>
<dbReference type="AlphaFoldDB" id="A0A0J1FN18"/>
<comment type="caution">
    <text evidence="3">The sequence shown here is derived from an EMBL/GenBank/DDBJ whole genome shotgun (WGS) entry which is preliminary data.</text>
</comment>
<dbReference type="PATRIC" id="fig|476652.3.peg.4010"/>
<feature type="binding site" evidence="1">
    <location>
        <position position="72"/>
    </location>
    <ligand>
        <name>substrate</name>
    </ligand>
</feature>
<dbReference type="InterPro" id="IPR020019">
    <property type="entry name" value="AcTrfase_PglD-like"/>
</dbReference>
<dbReference type="Proteomes" id="UP000036356">
    <property type="component" value="Unassembled WGS sequence"/>
</dbReference>
<dbReference type="GO" id="GO:0016746">
    <property type="term" value="F:acyltransferase activity"/>
    <property type="evidence" value="ECO:0007669"/>
    <property type="project" value="UniProtKB-KW"/>
</dbReference>
<dbReference type="Pfam" id="PF00132">
    <property type="entry name" value="Hexapep"/>
    <property type="match status" value="1"/>
</dbReference>
<dbReference type="InterPro" id="IPR011004">
    <property type="entry name" value="Trimer_LpxA-like_sf"/>
</dbReference>
<feature type="domain" description="PglD N-terminal" evidence="2">
    <location>
        <begin position="3"/>
        <end position="83"/>
    </location>
</feature>